<comment type="caution">
    <text evidence="2">The sequence shown here is derived from an EMBL/GenBank/DDBJ whole genome shotgun (WGS) entry which is preliminary data.</text>
</comment>
<keyword evidence="1" id="KW-0732">Signal</keyword>
<dbReference type="SUPFAM" id="SSF50969">
    <property type="entry name" value="YVTN repeat-like/Quinoprotein amine dehydrogenase"/>
    <property type="match status" value="1"/>
</dbReference>
<accession>A0ABV5KDU4</accession>
<evidence type="ECO:0000313" key="3">
    <source>
        <dbReference type="Proteomes" id="UP001589750"/>
    </source>
</evidence>
<feature type="chain" id="PRO_5046476277" evidence="1">
    <location>
        <begin position="29"/>
        <end position="344"/>
    </location>
</feature>
<gene>
    <name evidence="2" type="ORF">ACFFRI_12215</name>
</gene>
<evidence type="ECO:0000256" key="1">
    <source>
        <dbReference type="SAM" id="SignalP"/>
    </source>
</evidence>
<name>A0ABV5KDU4_9ACTN</name>
<protein>
    <submittedName>
        <fullName evidence="2">Uncharacterized protein</fullName>
    </submittedName>
</protein>
<keyword evidence="3" id="KW-1185">Reference proteome</keyword>
<feature type="signal peptide" evidence="1">
    <location>
        <begin position="1"/>
        <end position="28"/>
    </location>
</feature>
<dbReference type="InterPro" id="IPR011044">
    <property type="entry name" value="Quino_amine_DH_bsu"/>
</dbReference>
<dbReference type="EMBL" id="JBHMDG010000014">
    <property type="protein sequence ID" value="MFB9313809.1"/>
    <property type="molecule type" value="Genomic_DNA"/>
</dbReference>
<reference evidence="2 3" key="1">
    <citation type="submission" date="2024-09" db="EMBL/GenBank/DDBJ databases">
        <authorList>
            <person name="Sun Q."/>
            <person name="Mori K."/>
        </authorList>
    </citation>
    <scope>NUCLEOTIDE SEQUENCE [LARGE SCALE GENOMIC DNA]</scope>
    <source>
        <strain evidence="2 3">JCM 9626</strain>
    </source>
</reference>
<dbReference type="Proteomes" id="UP001589750">
    <property type="component" value="Unassembled WGS sequence"/>
</dbReference>
<organism evidence="2 3">
    <name type="scientific">Nocardioides plantarum</name>
    <dbReference type="NCBI Taxonomy" id="29299"/>
    <lineage>
        <taxon>Bacteria</taxon>
        <taxon>Bacillati</taxon>
        <taxon>Actinomycetota</taxon>
        <taxon>Actinomycetes</taxon>
        <taxon>Propionibacteriales</taxon>
        <taxon>Nocardioidaceae</taxon>
        <taxon>Nocardioides</taxon>
    </lineage>
</organism>
<dbReference type="RefSeq" id="WP_140010203.1">
    <property type="nucleotide sequence ID" value="NZ_JBHMDG010000014.1"/>
</dbReference>
<proteinExistence type="predicted"/>
<sequence length="344" mass="36138">MNKLLTTLCAVAIGATAGAVALPAPAHAASTVTIRPESLTRGAEVAGAHLASLASKTIIDGDVRVSVPGSYVDLLGEHAGKYVVLVERKGAWSTLRVGPGGSERVIARGTTPDDVVLASDGGLIAITRSQTSTRTKIDVLRVSNGTRYTQRAFSKAPRVLDILGDQAVVGGPDSGTISWDLGAGTVKKITGRFGYRADLGAGRLATFDGDPYDGGCTLVTSLARPTTRLWRSCQERVDAFSPDGKRVATVAKLTDGRGPNRVTTRSIHGSLLATYRVSGHFGLMRWESEKALLLATFGQDKAAIVRCTGSTCVRATVLSTSPDFRQVATGRGVSPRAWSPRVRP</sequence>
<evidence type="ECO:0000313" key="2">
    <source>
        <dbReference type="EMBL" id="MFB9313809.1"/>
    </source>
</evidence>